<dbReference type="Proteomes" id="UP000243468">
    <property type="component" value="Unassembled WGS sequence"/>
</dbReference>
<reference evidence="2" key="1">
    <citation type="submission" date="2016-09" db="EMBL/GenBank/DDBJ databases">
        <authorList>
            <person name="Varghese N."/>
            <person name="Submissions S."/>
        </authorList>
    </citation>
    <scope>NUCLEOTIDE SEQUENCE [LARGE SCALE GENOMIC DNA]</scope>
    <source>
        <strain evidence="2">ANC 4667</strain>
    </source>
</reference>
<gene>
    <name evidence="1" type="ORF">SAMN05421732_10370</name>
</gene>
<evidence type="ECO:0000313" key="2">
    <source>
        <dbReference type="Proteomes" id="UP000243468"/>
    </source>
</evidence>
<organism evidence="1 2">
    <name type="scientific">Acinetobacter kookii</name>
    <dbReference type="NCBI Taxonomy" id="1226327"/>
    <lineage>
        <taxon>Bacteria</taxon>
        <taxon>Pseudomonadati</taxon>
        <taxon>Pseudomonadota</taxon>
        <taxon>Gammaproteobacteria</taxon>
        <taxon>Moraxellales</taxon>
        <taxon>Moraxellaceae</taxon>
        <taxon>Acinetobacter</taxon>
    </lineage>
</organism>
<proteinExistence type="predicted"/>
<dbReference type="STRING" id="1226327.SAMN05421732_10370"/>
<name>A0A1G6ILN0_9GAMM</name>
<sequence>MKKWSGYHRLSLIETKMPVLRQIISDTLSAKYFSSQEIHACVAVLNKFIE</sequence>
<dbReference type="AlphaFoldDB" id="A0A1G6ILN0"/>
<keyword evidence="2" id="KW-1185">Reference proteome</keyword>
<accession>A0A1G6ILN0</accession>
<evidence type="ECO:0000313" key="1">
    <source>
        <dbReference type="EMBL" id="SDC07472.1"/>
    </source>
</evidence>
<dbReference type="EMBL" id="FMYO01000003">
    <property type="protein sequence ID" value="SDC07472.1"/>
    <property type="molecule type" value="Genomic_DNA"/>
</dbReference>
<protein>
    <submittedName>
        <fullName evidence="1">Uncharacterized protein</fullName>
    </submittedName>
</protein>